<dbReference type="OrthoDB" id="1922221at2759"/>
<evidence type="ECO:0000313" key="7">
    <source>
        <dbReference type="Proteomes" id="UP000235145"/>
    </source>
</evidence>
<dbReference type="InterPro" id="IPR016159">
    <property type="entry name" value="Cullin_repeat-like_dom_sf"/>
</dbReference>
<dbReference type="GO" id="GO:0005546">
    <property type="term" value="F:phosphatidylinositol-4,5-bisphosphate binding"/>
    <property type="evidence" value="ECO:0007669"/>
    <property type="project" value="InterPro"/>
</dbReference>
<dbReference type="Pfam" id="PF03081">
    <property type="entry name" value="Exo70_C"/>
    <property type="match status" value="1"/>
</dbReference>
<organism evidence="6 7">
    <name type="scientific">Lactuca sativa</name>
    <name type="common">Garden lettuce</name>
    <dbReference type="NCBI Taxonomy" id="4236"/>
    <lineage>
        <taxon>Eukaryota</taxon>
        <taxon>Viridiplantae</taxon>
        <taxon>Streptophyta</taxon>
        <taxon>Embryophyta</taxon>
        <taxon>Tracheophyta</taxon>
        <taxon>Spermatophyta</taxon>
        <taxon>Magnoliopsida</taxon>
        <taxon>eudicotyledons</taxon>
        <taxon>Gunneridae</taxon>
        <taxon>Pentapetalae</taxon>
        <taxon>asterids</taxon>
        <taxon>campanulids</taxon>
        <taxon>Asterales</taxon>
        <taxon>Asteraceae</taxon>
        <taxon>Cichorioideae</taxon>
        <taxon>Cichorieae</taxon>
        <taxon>Lactucinae</taxon>
        <taxon>Lactuca</taxon>
    </lineage>
</organism>
<keyword evidence="7" id="KW-1185">Reference proteome</keyword>
<dbReference type="SUPFAM" id="SSF74788">
    <property type="entry name" value="Cullin repeat-like"/>
    <property type="match status" value="1"/>
</dbReference>
<evidence type="ECO:0000313" key="6">
    <source>
        <dbReference type="EMBL" id="KAJ0207055.1"/>
    </source>
</evidence>
<feature type="compositionally biased region" description="Acidic residues" evidence="4">
    <location>
        <begin position="168"/>
        <end position="178"/>
    </location>
</feature>
<reference evidence="6 7" key="1">
    <citation type="journal article" date="2017" name="Nat. Commun.">
        <title>Genome assembly with in vitro proximity ligation data and whole-genome triplication in lettuce.</title>
        <authorList>
            <person name="Reyes-Chin-Wo S."/>
            <person name="Wang Z."/>
            <person name="Yang X."/>
            <person name="Kozik A."/>
            <person name="Arikit S."/>
            <person name="Song C."/>
            <person name="Xia L."/>
            <person name="Froenicke L."/>
            <person name="Lavelle D.O."/>
            <person name="Truco M.J."/>
            <person name="Xia R."/>
            <person name="Zhu S."/>
            <person name="Xu C."/>
            <person name="Xu H."/>
            <person name="Xu X."/>
            <person name="Cox K."/>
            <person name="Korf I."/>
            <person name="Meyers B.C."/>
            <person name="Michelmore R.W."/>
        </authorList>
    </citation>
    <scope>NUCLEOTIDE SEQUENCE [LARGE SCALE GENOMIC DNA]</scope>
    <source>
        <strain evidence="7">cv. Salinas</strain>
        <tissue evidence="6">Seedlings</tissue>
    </source>
</reference>
<dbReference type="InterPro" id="IPR046364">
    <property type="entry name" value="Exo70_C"/>
</dbReference>
<dbReference type="Pfam" id="PF20669">
    <property type="entry name" value="Exo70_N"/>
    <property type="match status" value="1"/>
</dbReference>
<comment type="similarity">
    <text evidence="1 3">Belongs to the EXO70 family.</text>
</comment>
<accession>A0A9R1XAJ7</accession>
<feature type="domain" description="Exocyst complex subunit Exo70 C-terminal" evidence="5">
    <location>
        <begin position="261"/>
        <end position="616"/>
    </location>
</feature>
<dbReference type="InterPro" id="IPR004140">
    <property type="entry name" value="Exo70"/>
</dbReference>
<comment type="caution">
    <text evidence="6">The sequence shown here is derived from an EMBL/GenBank/DDBJ whole genome shotgun (WGS) entry which is preliminary data.</text>
</comment>
<evidence type="ECO:0000256" key="3">
    <source>
        <dbReference type="RuleBase" id="RU365026"/>
    </source>
</evidence>
<dbReference type="GO" id="GO:0015031">
    <property type="term" value="P:protein transport"/>
    <property type="evidence" value="ECO:0007669"/>
    <property type="project" value="UniProtKB-KW"/>
</dbReference>
<evidence type="ECO:0000256" key="4">
    <source>
        <dbReference type="SAM" id="MobiDB-lite"/>
    </source>
</evidence>
<dbReference type="AlphaFoldDB" id="A0A9R1XAJ7"/>
<dbReference type="PANTHER" id="PTHR12542:SF17">
    <property type="entry name" value="EXOCYST SUBUNIT EXO70 FAMILY PROTEIN"/>
    <property type="match status" value="1"/>
</dbReference>
<dbReference type="EMBL" id="NBSK02000005">
    <property type="protein sequence ID" value="KAJ0207055.1"/>
    <property type="molecule type" value="Genomic_DNA"/>
</dbReference>
<evidence type="ECO:0000256" key="1">
    <source>
        <dbReference type="ARBA" id="ARBA00006756"/>
    </source>
</evidence>
<evidence type="ECO:0000259" key="5">
    <source>
        <dbReference type="Pfam" id="PF03081"/>
    </source>
</evidence>
<dbReference type="Gene3D" id="1.20.1280.170">
    <property type="entry name" value="Exocyst complex component Exo70"/>
    <property type="match status" value="1"/>
</dbReference>
<dbReference type="PANTHER" id="PTHR12542">
    <property type="entry name" value="EXOCYST COMPLEX PROTEIN EXO70"/>
    <property type="match status" value="1"/>
</dbReference>
<feature type="region of interest" description="Disordered" evidence="4">
    <location>
        <begin position="1"/>
        <end position="52"/>
    </location>
</feature>
<dbReference type="FunFam" id="1.20.1280.170:FF:000003">
    <property type="entry name" value="Exocyst subunit Exo70 family protein"/>
    <property type="match status" value="1"/>
</dbReference>
<keyword evidence="3" id="KW-0653">Protein transport</keyword>
<dbReference type="Gramene" id="rna-gnl|WGS:NBSK|LSAT_5X167281_mrna">
    <property type="protein sequence ID" value="cds-PLY78901.1"/>
    <property type="gene ID" value="gene-LSAT_5X167281"/>
</dbReference>
<feature type="region of interest" description="Disordered" evidence="4">
    <location>
        <begin position="155"/>
        <end position="189"/>
    </location>
</feature>
<keyword evidence="2 3" id="KW-0813">Transport</keyword>
<dbReference type="Proteomes" id="UP000235145">
    <property type="component" value="Unassembled WGS sequence"/>
</dbReference>
<comment type="function">
    <text evidence="3">Component of the exocyst complex.</text>
</comment>
<sequence>MRGLLYTSKASSPSYSYAQSPTRSSKASSPTHSFAQSPARTPRSSMSTPSHHQTFSASIIEEDLLYAEQIIRRWDLDSPFYTKVDYLFTGDRREARLFVKSVKNLQSAMHSFVSESASSEKIIHAQKLMQIAMKRLEKEFYQILSANRDVLDSESVSNHSSRARSSVSDDDDASEEDDRISSSGNTVSDGERVSVSEIVMADLKSVADCMISSGYAKECVKIYKIIRKSIVDETLYNLGVEKYSLNQVNKMEWEVIEPKIKTWVHAEKVAVKSLFYGERILCDYVFSSSEKIRESCFSDICKEKAIQLFEFPEFVAKSKKSMERMFRTLDLYNAISEQWPDIEMIFSFDSMVVVRTQAVTSLVKLGDAVRAMLTDFEAAIQKETSKTPVHGGGIHPLTRYVMNYLVFLSDYAVALSDIVADWPLQIQSPLPESYFSSTGSEESSSISARFAWLVLVLLCKIDASAELYRDVAQSYLFLVNNLNYIISKVHSSNLKLLIGEDWLVKHEQKLKQYAANYERMAWSKVMTSLPENPNNLPIEAVRECFRRFNLEFNYACRKQATWVIPDSKMRDEIKISVAKKISPVYRTFYDRYRDVFRGVDSVVRYAPDDLGNHLSDLFHSTGGPGSSGTGTPSHSSSSSSPLSRRR</sequence>
<proteinExistence type="inferred from homology"/>
<dbReference type="GO" id="GO:0000145">
    <property type="term" value="C:exocyst"/>
    <property type="evidence" value="ECO:0000318"/>
    <property type="project" value="GO_Central"/>
</dbReference>
<feature type="region of interest" description="Disordered" evidence="4">
    <location>
        <begin position="616"/>
        <end position="646"/>
    </location>
</feature>
<feature type="compositionally biased region" description="Low complexity" evidence="4">
    <location>
        <begin position="629"/>
        <end position="646"/>
    </location>
</feature>
<feature type="compositionally biased region" description="Low complexity" evidence="4">
    <location>
        <begin position="155"/>
        <end position="166"/>
    </location>
</feature>
<feature type="compositionally biased region" description="Polar residues" evidence="4">
    <location>
        <begin position="22"/>
        <end position="52"/>
    </location>
</feature>
<evidence type="ECO:0000256" key="2">
    <source>
        <dbReference type="ARBA" id="ARBA00022448"/>
    </source>
</evidence>
<gene>
    <name evidence="6" type="ORF">LSAT_V11C500289910</name>
</gene>
<protein>
    <recommendedName>
        <fullName evidence="3">Exocyst subunit Exo70 family protein</fullName>
    </recommendedName>
</protein>
<feature type="compositionally biased region" description="Low complexity" evidence="4">
    <location>
        <begin position="8"/>
        <end position="21"/>
    </location>
</feature>
<name>A0A9R1XAJ7_LACSA</name>
<dbReference type="GO" id="GO:0006887">
    <property type="term" value="P:exocytosis"/>
    <property type="evidence" value="ECO:0000318"/>
    <property type="project" value="GO_Central"/>
</dbReference>
<keyword evidence="3" id="KW-0268">Exocytosis</keyword>